<sequence length="529" mass="61098">MEHYLNFNDSEFRKSFADVFNVDRMIETSFDLTDTQRKQSNNRFEKQCCIDFSGVAAALLVDDEGYRLFENILRSIQDFNKKRIRMHFRFMLVYPYSAHAMSRIQAETSKNRTSIKEPSISEMPYDVVGRVESVDYDTFMRSNFVKNQQRFLENIGILLEEYDICAKGENRLNIRFTPTAVNVCMYRLNDCIYISPYLLAKERRRDDVCVMRAPVIKMTRDNDRETFDAYLDHFRYLWNLPQSIFLEDATYYKDLSVQNGIAKIKPPKDIDYKYKAMRIKEKRIKGSSRSGDSGSWRLQVKDLLFRMCREMPIELPTKETVFIACAWRQEDAHLSSSPNVLAKKINKWLKEDLGSAIDVHIVEAEAGGDLDKKIYSGLNSSTVGIILLTCDVARDGGGFYAKPNIYHELGYLMGKYAGYGYEKRVIPVIQKLNGIAVEAPTNISNKASIYFEGDRIDAVYKDILMSLYKLLVLEIGVICSALRSHLKRVEGVYEFFPNAITWAESIRESIKSLPCKDCEVKDCSNICKD</sequence>
<dbReference type="RefSeq" id="WP_069809383.1">
    <property type="nucleotide sequence ID" value="NZ_CP017305.1"/>
</dbReference>
<dbReference type="AlphaFoldDB" id="A0A1D8D5B2"/>
<keyword evidence="2" id="KW-1185">Reference proteome</keyword>
<dbReference type="OrthoDB" id="9811153at2"/>
<dbReference type="Proteomes" id="UP000095185">
    <property type="component" value="Chromosome"/>
</dbReference>
<dbReference type="EMBL" id="CP017305">
    <property type="protein sequence ID" value="AOS83634.1"/>
    <property type="molecule type" value="Genomic_DNA"/>
</dbReference>
<reference evidence="1" key="1">
    <citation type="submission" date="2016-09" db="EMBL/GenBank/DDBJ databases">
        <title>Genome sequence of Chlorobaculum limnaeum.</title>
        <authorList>
            <person name="Liu Z."/>
            <person name="Tank M."/>
            <person name="Bryant D.A."/>
        </authorList>
    </citation>
    <scope>NUCLEOTIDE SEQUENCE [LARGE SCALE GENOMIC DNA]</scope>
    <source>
        <strain evidence="1">DSM 1677</strain>
    </source>
</reference>
<evidence type="ECO:0008006" key="3">
    <source>
        <dbReference type="Google" id="ProtNLM"/>
    </source>
</evidence>
<protein>
    <recommendedName>
        <fullName evidence="3">CD-NTase-associated protein 12/Pycsar effector protein TIR domain-containing protein</fullName>
    </recommendedName>
</protein>
<organism evidence="1 2">
    <name type="scientific">Chlorobaculum limnaeum</name>
    <dbReference type="NCBI Taxonomy" id="274537"/>
    <lineage>
        <taxon>Bacteria</taxon>
        <taxon>Pseudomonadati</taxon>
        <taxon>Chlorobiota</taxon>
        <taxon>Chlorobiia</taxon>
        <taxon>Chlorobiales</taxon>
        <taxon>Chlorobiaceae</taxon>
        <taxon>Chlorobaculum</taxon>
    </lineage>
</organism>
<name>A0A1D8D5B2_CHLLM</name>
<evidence type="ECO:0000313" key="1">
    <source>
        <dbReference type="EMBL" id="AOS83634.1"/>
    </source>
</evidence>
<proteinExistence type="predicted"/>
<evidence type="ECO:0000313" key="2">
    <source>
        <dbReference type="Proteomes" id="UP000095185"/>
    </source>
</evidence>
<gene>
    <name evidence="1" type="ORF">BIU88_05405</name>
</gene>
<dbReference type="KEGG" id="clz:BIU88_05405"/>
<dbReference type="STRING" id="274537.BIU88_05405"/>
<accession>A0A1D8D5B2</accession>